<name>A0A4R8ZT94_9MICO</name>
<dbReference type="EMBL" id="SOHE01000091">
    <property type="protein sequence ID" value="TFD44832.1"/>
    <property type="molecule type" value="Genomic_DNA"/>
</dbReference>
<dbReference type="OrthoDB" id="5108126at2"/>
<organism evidence="1 2">
    <name type="scientific">Cryobacterium frigoriphilum</name>
    <dbReference type="NCBI Taxonomy" id="1259150"/>
    <lineage>
        <taxon>Bacteria</taxon>
        <taxon>Bacillati</taxon>
        <taxon>Actinomycetota</taxon>
        <taxon>Actinomycetes</taxon>
        <taxon>Micrococcales</taxon>
        <taxon>Microbacteriaceae</taxon>
        <taxon>Cryobacterium</taxon>
    </lineage>
</organism>
<keyword evidence="2" id="KW-1185">Reference proteome</keyword>
<reference evidence="1 2" key="1">
    <citation type="submission" date="2019-03" db="EMBL/GenBank/DDBJ databases">
        <title>Genomics of glacier-inhabiting Cryobacterium strains.</title>
        <authorList>
            <person name="Liu Q."/>
            <person name="Xin Y.-H."/>
        </authorList>
    </citation>
    <scope>NUCLEOTIDE SEQUENCE [LARGE SCALE GENOMIC DNA]</scope>
    <source>
        <strain evidence="1 2">Hh14</strain>
    </source>
</reference>
<dbReference type="Proteomes" id="UP000297447">
    <property type="component" value="Unassembled WGS sequence"/>
</dbReference>
<evidence type="ECO:0000313" key="1">
    <source>
        <dbReference type="EMBL" id="TFD44832.1"/>
    </source>
</evidence>
<proteinExistence type="predicted"/>
<evidence type="ECO:0000313" key="2">
    <source>
        <dbReference type="Proteomes" id="UP000297447"/>
    </source>
</evidence>
<dbReference type="RefSeq" id="WP_134521359.1">
    <property type="nucleotide sequence ID" value="NZ_SOHE01000091.1"/>
</dbReference>
<accession>A0A4R8ZT94</accession>
<dbReference type="AlphaFoldDB" id="A0A4R8ZT94"/>
<sequence>MPGWSAGRFSSENCARSAEAIRHHLRANDPDRALRALLQLNDNLTAEHGLVRGILGLAEPERTGDRVWDAAIAALVAWRLNQENIPLPGWVNNLDRALIEPVVFRVDPADPAPEREDVPNEFAERGVLAWADTFASV</sequence>
<protein>
    <submittedName>
        <fullName evidence="1">Uncharacterized protein</fullName>
    </submittedName>
</protein>
<comment type="caution">
    <text evidence="1">The sequence shown here is derived from an EMBL/GenBank/DDBJ whole genome shotgun (WGS) entry which is preliminary data.</text>
</comment>
<gene>
    <name evidence="1" type="ORF">E3T55_19935</name>
</gene>